<dbReference type="Proteomes" id="UP000319296">
    <property type="component" value="Unassembled WGS sequence"/>
</dbReference>
<dbReference type="EMBL" id="SGBB01000031">
    <property type="protein sequence ID" value="RZD17575.1"/>
    <property type="molecule type" value="Genomic_DNA"/>
</dbReference>
<gene>
    <name evidence="1" type="ORF">EVG15_10375</name>
</gene>
<organism evidence="1 2">
    <name type="scientific">Candidatus Acididesulfobacter diazotrophicus</name>
    <dbReference type="NCBI Taxonomy" id="2597226"/>
    <lineage>
        <taxon>Bacteria</taxon>
        <taxon>Deltaproteobacteria</taxon>
        <taxon>Candidatus Acidulodesulfobacterales</taxon>
        <taxon>Candidatus Acididesulfobacter</taxon>
    </lineage>
</organism>
<comment type="caution">
    <text evidence="1">The sequence shown here is derived from an EMBL/GenBank/DDBJ whole genome shotgun (WGS) entry which is preliminary data.</text>
</comment>
<reference evidence="1 2" key="1">
    <citation type="journal article" date="2019" name="ISME J.">
        <title>Insights into ecological role of a new deltaproteobacterial order Candidatus Acidulodesulfobacterales by metagenomics and metatranscriptomics.</title>
        <authorList>
            <person name="Tan S."/>
            <person name="Liu J."/>
            <person name="Fang Y."/>
            <person name="Hedlund B.P."/>
            <person name="Lian Z.H."/>
            <person name="Huang L.Y."/>
            <person name="Li J.T."/>
            <person name="Huang L.N."/>
            <person name="Li W.J."/>
            <person name="Jiang H.C."/>
            <person name="Dong H.L."/>
            <person name="Shu W.S."/>
        </authorList>
    </citation>
    <scope>NUCLEOTIDE SEQUENCE [LARGE SCALE GENOMIC DNA]</scope>
    <source>
        <strain evidence="1">AP1</strain>
    </source>
</reference>
<name>A0A519BJX7_9DELT</name>
<proteinExistence type="predicted"/>
<dbReference type="InterPro" id="IPR004322">
    <property type="entry name" value="Plasmid_replicase_bac"/>
</dbReference>
<sequence>MIIYKNSDTIPDESQEFFTNSLPAKPYYTDNPEKGLKIAKKETALKHKYIQFNDAAFHRFLVFDIDKSGAALAWEDADLTAPNTVVINPKNTHAHLFYYLKDPVCKTDKARLKPINYLKAIYQAYAVKLQADTAYAGLIAKNPLNPAWRTWYIHNNLYSLSELADYVKLQKIITKKALSEDFIGRNDGLFGTIRVWAYKARYNYKNYNDFKDAVFSYTNSLNQLFTMPLRVSEIKSITKSVANFVWKNFTEESRHNFIQKTHTSELQAKRGIKSGIARYVKNEDKRVSARLLRAQGGSYREIAKELNISSHMTIINWLKN</sequence>
<evidence type="ECO:0000313" key="1">
    <source>
        <dbReference type="EMBL" id="RZD17575.1"/>
    </source>
</evidence>
<evidence type="ECO:0000313" key="2">
    <source>
        <dbReference type="Proteomes" id="UP000319296"/>
    </source>
</evidence>
<dbReference type="Gene3D" id="1.10.340.50">
    <property type="match status" value="1"/>
</dbReference>
<accession>A0A519BJX7</accession>
<dbReference type="AlphaFoldDB" id="A0A519BJX7"/>
<dbReference type="Pfam" id="PF03090">
    <property type="entry name" value="Replicase"/>
    <property type="match status" value="1"/>
</dbReference>
<protein>
    <submittedName>
        <fullName evidence="1">RepA protein</fullName>
    </submittedName>
</protein>